<dbReference type="EC" id="3.4.19.12" evidence="2"/>
<dbReference type="PROSITE" id="PS50802">
    <property type="entry name" value="OTU"/>
    <property type="match status" value="1"/>
</dbReference>
<dbReference type="GeneTree" id="ENSGT00940000166759"/>
<dbReference type="AlphaFoldDB" id="F6XJ18"/>
<protein>
    <recommendedName>
        <fullName evidence="2">ubiquitinyl hydrolase 1</fullName>
        <ecNumber evidence="2">3.4.19.12</ecNumber>
    </recommendedName>
</protein>
<sequence length="292" mass="32908">MSDIEIESLTAKEALLQKHRKEKKSLQAEIQTIKKTVPKGDKKRDKLAKQKISELENELTTKHKHELEALDQQQEKEGGDSPAVGAGNVVEVELVQKSKGKAKRKQVKKALKAKEISERLAQAELDYKNSSRHKEEEEIKKILKEQGLMVKPVTPDGNCMYHAICDQLTNNIVNMADLRKRTASYMRDHVGDFMPFLSTDAGDAYTSDDFETYCSDIEKSGIWGGQLELQAISHVFKIPIHVIQAGSATVKLGEEYEGSPVLLTYHRHELGLGEHYNSVTTFLEDKFTNNCI</sequence>
<dbReference type="Gene3D" id="3.90.70.80">
    <property type="match status" value="1"/>
</dbReference>
<dbReference type="GO" id="GO:0006508">
    <property type="term" value="P:proteolysis"/>
    <property type="evidence" value="ECO:0007669"/>
    <property type="project" value="UniProtKB-KW"/>
</dbReference>
<keyword evidence="4" id="KW-0833">Ubl conjugation pathway</keyword>
<keyword evidence="7" id="KW-0175">Coiled coil</keyword>
<evidence type="ECO:0000256" key="2">
    <source>
        <dbReference type="ARBA" id="ARBA00012759"/>
    </source>
</evidence>
<dbReference type="SUPFAM" id="SSF54001">
    <property type="entry name" value="Cysteine proteinases"/>
    <property type="match status" value="1"/>
</dbReference>
<dbReference type="Proteomes" id="UP000008144">
    <property type="component" value="Chromosome 3"/>
</dbReference>
<comment type="catalytic activity">
    <reaction evidence="1">
        <text>Thiol-dependent hydrolysis of ester, thioester, amide, peptide and isopeptide bonds formed by the C-terminal Gly of ubiquitin (a 76-residue protein attached to proteins as an intracellular targeting signal).</text>
        <dbReference type="EC" id="3.4.19.12"/>
    </reaction>
</comment>
<dbReference type="OMA" id="YELGAHY"/>
<dbReference type="Ensembl" id="ENSCINT00000019374.3">
    <property type="protein sequence ID" value="ENSCINP00000019374.3"/>
    <property type="gene ID" value="ENSCING00000009512.3"/>
</dbReference>
<feature type="region of interest" description="Disordered" evidence="8">
    <location>
        <begin position="37"/>
        <end position="84"/>
    </location>
</feature>
<dbReference type="STRING" id="7719.ENSCINP00000019374"/>
<dbReference type="InterPro" id="IPR050704">
    <property type="entry name" value="Peptidase_C85-like"/>
</dbReference>
<evidence type="ECO:0000313" key="11">
    <source>
        <dbReference type="Proteomes" id="UP000008144"/>
    </source>
</evidence>
<dbReference type="Pfam" id="PF02338">
    <property type="entry name" value="OTU"/>
    <property type="match status" value="1"/>
</dbReference>
<keyword evidence="6" id="KW-0788">Thiol protease</keyword>
<dbReference type="PANTHER" id="PTHR12419:SF10">
    <property type="entry name" value="DEUBIQUITINASE OTUD6B"/>
    <property type="match status" value="1"/>
</dbReference>
<feature type="compositionally biased region" description="Basic and acidic residues" evidence="8">
    <location>
        <begin position="38"/>
        <end position="79"/>
    </location>
</feature>
<reference evidence="10" key="2">
    <citation type="journal article" date="2008" name="Genome Biol.">
        <title>Improved genome assembly and evidence-based global gene model set for the chordate Ciona intestinalis: new insight into intron and operon populations.</title>
        <authorList>
            <person name="Satou Y."/>
            <person name="Mineta K."/>
            <person name="Ogasawara M."/>
            <person name="Sasakura Y."/>
            <person name="Shoguchi E."/>
            <person name="Ueno K."/>
            <person name="Yamada L."/>
            <person name="Matsumoto J."/>
            <person name="Wasserscheid J."/>
            <person name="Dewar K."/>
            <person name="Wiley G.B."/>
            <person name="Macmil S.L."/>
            <person name="Roe B.A."/>
            <person name="Zeller R.W."/>
            <person name="Hastings K.E."/>
            <person name="Lemaire P."/>
            <person name="Lindquist E."/>
            <person name="Endo T."/>
            <person name="Hotta K."/>
            <person name="Inaba K."/>
        </authorList>
    </citation>
    <scope>NUCLEOTIDE SEQUENCE [LARGE SCALE GENOMIC DNA]</scope>
    <source>
        <strain evidence="10">wild type</strain>
    </source>
</reference>
<feature type="coiled-coil region" evidence="7">
    <location>
        <begin position="113"/>
        <end position="140"/>
    </location>
</feature>
<dbReference type="FunCoup" id="F6XJ18">
    <property type="interactions" value="70"/>
</dbReference>
<dbReference type="HOGENOM" id="CLU_034963_0_0_1"/>
<evidence type="ECO:0000256" key="5">
    <source>
        <dbReference type="ARBA" id="ARBA00022801"/>
    </source>
</evidence>
<name>F6XJ18_CIOIN</name>
<evidence type="ECO:0000256" key="8">
    <source>
        <dbReference type="SAM" id="MobiDB-lite"/>
    </source>
</evidence>
<reference evidence="11" key="1">
    <citation type="journal article" date="2002" name="Science">
        <title>The draft genome of Ciona intestinalis: insights into chordate and vertebrate origins.</title>
        <authorList>
            <person name="Dehal P."/>
            <person name="Satou Y."/>
            <person name="Campbell R.K."/>
            <person name="Chapman J."/>
            <person name="Degnan B."/>
            <person name="De Tomaso A."/>
            <person name="Davidson B."/>
            <person name="Di Gregorio A."/>
            <person name="Gelpke M."/>
            <person name="Goodstein D.M."/>
            <person name="Harafuji N."/>
            <person name="Hastings K.E."/>
            <person name="Ho I."/>
            <person name="Hotta K."/>
            <person name="Huang W."/>
            <person name="Kawashima T."/>
            <person name="Lemaire P."/>
            <person name="Martinez D."/>
            <person name="Meinertzhagen I.A."/>
            <person name="Necula S."/>
            <person name="Nonaka M."/>
            <person name="Putnam N."/>
            <person name="Rash S."/>
            <person name="Saiga H."/>
            <person name="Satake M."/>
            <person name="Terry A."/>
            <person name="Yamada L."/>
            <person name="Wang H.G."/>
            <person name="Awazu S."/>
            <person name="Azumi K."/>
            <person name="Boore J."/>
            <person name="Branno M."/>
            <person name="Chin-Bow S."/>
            <person name="DeSantis R."/>
            <person name="Doyle S."/>
            <person name="Francino P."/>
            <person name="Keys D.N."/>
            <person name="Haga S."/>
            <person name="Hayashi H."/>
            <person name="Hino K."/>
            <person name="Imai K.S."/>
            <person name="Inaba K."/>
            <person name="Kano S."/>
            <person name="Kobayashi K."/>
            <person name="Kobayashi M."/>
            <person name="Lee B.I."/>
            <person name="Makabe K.W."/>
            <person name="Manohar C."/>
            <person name="Matassi G."/>
            <person name="Medina M."/>
            <person name="Mochizuki Y."/>
            <person name="Mount S."/>
            <person name="Morishita T."/>
            <person name="Miura S."/>
            <person name="Nakayama A."/>
            <person name="Nishizaka S."/>
            <person name="Nomoto H."/>
            <person name="Ohta F."/>
            <person name="Oishi K."/>
            <person name="Rigoutsos I."/>
            <person name="Sano M."/>
            <person name="Sasaki A."/>
            <person name="Sasakura Y."/>
            <person name="Shoguchi E."/>
            <person name="Shin-i T."/>
            <person name="Spagnuolo A."/>
            <person name="Stainier D."/>
            <person name="Suzuki M.M."/>
            <person name="Tassy O."/>
            <person name="Takatori N."/>
            <person name="Tokuoka M."/>
            <person name="Yagi K."/>
            <person name="Yoshizaki F."/>
            <person name="Wada S."/>
            <person name="Zhang C."/>
            <person name="Hyatt P.D."/>
            <person name="Larimer F."/>
            <person name="Detter C."/>
            <person name="Doggett N."/>
            <person name="Glavina T."/>
            <person name="Hawkins T."/>
            <person name="Richardson P."/>
            <person name="Lucas S."/>
            <person name="Kohara Y."/>
            <person name="Levine M."/>
            <person name="Satoh N."/>
            <person name="Rokhsar D.S."/>
        </authorList>
    </citation>
    <scope>NUCLEOTIDE SEQUENCE [LARGE SCALE GENOMIC DNA]</scope>
</reference>
<reference evidence="10" key="3">
    <citation type="submission" date="2025-08" db="UniProtKB">
        <authorList>
            <consortium name="Ensembl"/>
        </authorList>
    </citation>
    <scope>IDENTIFICATION</scope>
</reference>
<evidence type="ECO:0000256" key="7">
    <source>
        <dbReference type="SAM" id="Coils"/>
    </source>
</evidence>
<evidence type="ECO:0000313" key="10">
    <source>
        <dbReference type="Ensembl" id="ENSCINP00000019374.3"/>
    </source>
</evidence>
<feature type="domain" description="OTU" evidence="9">
    <location>
        <begin position="148"/>
        <end position="282"/>
    </location>
</feature>
<organism evidence="10 11">
    <name type="scientific">Ciona intestinalis</name>
    <name type="common">Transparent sea squirt</name>
    <name type="synonym">Ascidia intestinalis</name>
    <dbReference type="NCBI Taxonomy" id="7719"/>
    <lineage>
        <taxon>Eukaryota</taxon>
        <taxon>Metazoa</taxon>
        <taxon>Chordata</taxon>
        <taxon>Tunicata</taxon>
        <taxon>Ascidiacea</taxon>
        <taxon>Phlebobranchia</taxon>
        <taxon>Cionidae</taxon>
        <taxon>Ciona</taxon>
    </lineage>
</organism>
<keyword evidence="11" id="KW-1185">Reference proteome</keyword>
<evidence type="ECO:0000259" key="9">
    <source>
        <dbReference type="PROSITE" id="PS50802"/>
    </source>
</evidence>
<dbReference type="FunFam" id="3.90.70.80:FF:000003">
    <property type="entry name" value="OTU domain-containing protein 6B"/>
    <property type="match status" value="1"/>
</dbReference>
<evidence type="ECO:0000256" key="6">
    <source>
        <dbReference type="ARBA" id="ARBA00022807"/>
    </source>
</evidence>
<keyword evidence="3" id="KW-0645">Protease</keyword>
<accession>F6XJ18</accession>
<dbReference type="GO" id="GO:0004843">
    <property type="term" value="F:cysteine-type deubiquitinase activity"/>
    <property type="evidence" value="ECO:0000318"/>
    <property type="project" value="GO_Central"/>
</dbReference>
<evidence type="ECO:0000256" key="4">
    <source>
        <dbReference type="ARBA" id="ARBA00022786"/>
    </source>
</evidence>
<dbReference type="InterPro" id="IPR038765">
    <property type="entry name" value="Papain-like_cys_pep_sf"/>
</dbReference>
<proteinExistence type="predicted"/>
<dbReference type="EMBL" id="EAAA01001686">
    <property type="status" value="NOT_ANNOTATED_CDS"/>
    <property type="molecule type" value="Genomic_DNA"/>
</dbReference>
<reference evidence="10" key="4">
    <citation type="submission" date="2025-09" db="UniProtKB">
        <authorList>
            <consortium name="Ensembl"/>
        </authorList>
    </citation>
    <scope>IDENTIFICATION</scope>
</reference>
<dbReference type="CDD" id="cd22761">
    <property type="entry name" value="OTU_OTUD6"/>
    <property type="match status" value="1"/>
</dbReference>
<evidence type="ECO:0000256" key="3">
    <source>
        <dbReference type="ARBA" id="ARBA00022670"/>
    </source>
</evidence>
<dbReference type="InterPro" id="IPR049772">
    <property type="entry name" value="OTU_OTUD6"/>
</dbReference>
<feature type="coiled-coil region" evidence="7">
    <location>
        <begin position="9"/>
        <end position="36"/>
    </location>
</feature>
<dbReference type="InParanoid" id="F6XJ18"/>
<evidence type="ECO:0000256" key="1">
    <source>
        <dbReference type="ARBA" id="ARBA00000707"/>
    </source>
</evidence>
<dbReference type="InterPro" id="IPR003323">
    <property type="entry name" value="OTU_dom"/>
</dbReference>
<dbReference type="PANTHER" id="PTHR12419">
    <property type="entry name" value="OTU DOMAIN CONTAINING PROTEIN"/>
    <property type="match status" value="1"/>
</dbReference>
<keyword evidence="5" id="KW-0378">Hydrolase</keyword>